<dbReference type="EMBL" id="GBRH01161811">
    <property type="protein sequence ID" value="JAE36085.1"/>
    <property type="molecule type" value="Transcribed_RNA"/>
</dbReference>
<reference evidence="1" key="1">
    <citation type="submission" date="2014-09" db="EMBL/GenBank/DDBJ databases">
        <authorList>
            <person name="Magalhaes I.L.F."/>
            <person name="Oliveira U."/>
            <person name="Santos F.R."/>
            <person name="Vidigal T.H.D.A."/>
            <person name="Brescovit A.D."/>
            <person name="Santos A.J."/>
        </authorList>
    </citation>
    <scope>NUCLEOTIDE SEQUENCE</scope>
    <source>
        <tissue evidence="1">Shoot tissue taken approximately 20 cm above the soil surface</tissue>
    </source>
</reference>
<evidence type="ECO:0000313" key="1">
    <source>
        <dbReference type="EMBL" id="JAE36085.1"/>
    </source>
</evidence>
<protein>
    <submittedName>
        <fullName evidence="1">Uncharacterized protein</fullName>
    </submittedName>
</protein>
<organism evidence="1">
    <name type="scientific">Arundo donax</name>
    <name type="common">Giant reed</name>
    <name type="synonym">Donax arundinaceus</name>
    <dbReference type="NCBI Taxonomy" id="35708"/>
    <lineage>
        <taxon>Eukaryota</taxon>
        <taxon>Viridiplantae</taxon>
        <taxon>Streptophyta</taxon>
        <taxon>Embryophyta</taxon>
        <taxon>Tracheophyta</taxon>
        <taxon>Spermatophyta</taxon>
        <taxon>Magnoliopsida</taxon>
        <taxon>Liliopsida</taxon>
        <taxon>Poales</taxon>
        <taxon>Poaceae</taxon>
        <taxon>PACMAD clade</taxon>
        <taxon>Arundinoideae</taxon>
        <taxon>Arundineae</taxon>
        <taxon>Arundo</taxon>
    </lineage>
</organism>
<reference evidence="1" key="2">
    <citation type="journal article" date="2015" name="Data Brief">
        <title>Shoot transcriptome of the giant reed, Arundo donax.</title>
        <authorList>
            <person name="Barrero R.A."/>
            <person name="Guerrero F.D."/>
            <person name="Moolhuijzen P."/>
            <person name="Goolsby J.A."/>
            <person name="Tidwell J."/>
            <person name="Bellgard S.E."/>
            <person name="Bellgard M.I."/>
        </authorList>
    </citation>
    <scope>NUCLEOTIDE SEQUENCE</scope>
    <source>
        <tissue evidence="1">Shoot tissue taken approximately 20 cm above the soil surface</tissue>
    </source>
</reference>
<accession>A0A0A9HG10</accession>
<name>A0A0A9HG10_ARUDO</name>
<dbReference type="AlphaFoldDB" id="A0A0A9HG10"/>
<sequence>MVDFLLLTYNSVSLIFIPMY</sequence>
<proteinExistence type="predicted"/>